<dbReference type="Pfam" id="PF00120">
    <property type="entry name" value="Gln-synt_C"/>
    <property type="match status" value="1"/>
</dbReference>
<evidence type="ECO:0000313" key="6">
    <source>
        <dbReference type="EMBL" id="CAK5268639.1"/>
    </source>
</evidence>
<comment type="caution">
    <text evidence="6">The sequence shown here is derived from an EMBL/GenBank/DDBJ whole genome shotgun (WGS) entry which is preliminary data.</text>
</comment>
<dbReference type="PANTHER" id="PTHR43785">
    <property type="entry name" value="GAMMA-GLUTAMYLPUTRESCINE SYNTHETASE"/>
    <property type="match status" value="1"/>
</dbReference>
<sequence length="467" mass="50676">MDFSHGVLHTPQSIGAYKGSAVDLDGCSYVRVYWVDLVNVRRCRIVPLAHFKALLEGSRPGVNIAKVVLGLVYLKMAPGFSPCGEYLYAIDLPSLRPLPFAPGHMAVLGRFEEKEPSLGSNGEQSIQVDMCPRTLLKSIIEKLKTATHTEFLVGFESEFTLLECTDPVKPVSDHQFAASTALLANSPAAIVMEEIAETVQAAGIKLEMTHAEAAPGQFEVVTGPLNPMDAADALIFTREIIVQVAAKHGLHATFAPRPFMRSVGSSAHAHISVHSADSVKTAKSLSPHEESFLAGLMDHLPAIAALTLPSPGSYKRVGDGVWSGGTYVCYGTENREAPVRLTNFASPRSRNFEMRFIDGTANPHLALTAIFAGGLSGLSSMKKLEMQDCGARMSAADMIESERQALGIIRRMPTTLEKARANLNEDSVLQDFLGKNFVEKYCVLLQSALTPEDESEAEQLTRLVNFY</sequence>
<dbReference type="PANTHER" id="PTHR43785:SF2">
    <property type="entry name" value="TYPE-1 GLUTAMINE SYNTHETASE 1"/>
    <property type="match status" value="1"/>
</dbReference>
<proteinExistence type="inferred from homology"/>
<dbReference type="AlphaFoldDB" id="A0AAD2H5S4"/>
<gene>
    <name evidence="6" type="ORF">MYCIT1_LOCUS11927</name>
</gene>
<evidence type="ECO:0000256" key="4">
    <source>
        <dbReference type="RuleBase" id="RU000384"/>
    </source>
</evidence>
<dbReference type="SMART" id="SM01230">
    <property type="entry name" value="Gln-synt_C"/>
    <property type="match status" value="1"/>
</dbReference>
<evidence type="ECO:0000256" key="1">
    <source>
        <dbReference type="ARBA" id="ARBA00021364"/>
    </source>
</evidence>
<evidence type="ECO:0000313" key="7">
    <source>
        <dbReference type="Proteomes" id="UP001295794"/>
    </source>
</evidence>
<evidence type="ECO:0000259" key="5">
    <source>
        <dbReference type="PROSITE" id="PS51987"/>
    </source>
</evidence>
<evidence type="ECO:0000256" key="2">
    <source>
        <dbReference type="ARBA" id="ARBA00022598"/>
    </source>
</evidence>
<dbReference type="EMBL" id="CAVNYO010000138">
    <property type="protein sequence ID" value="CAK5268639.1"/>
    <property type="molecule type" value="Genomic_DNA"/>
</dbReference>
<dbReference type="SUPFAM" id="SSF55931">
    <property type="entry name" value="Glutamine synthetase/guanido kinase"/>
    <property type="match status" value="1"/>
</dbReference>
<dbReference type="InterPro" id="IPR014746">
    <property type="entry name" value="Gln_synth/guanido_kin_cat_dom"/>
</dbReference>
<dbReference type="Proteomes" id="UP001295794">
    <property type="component" value="Unassembled WGS sequence"/>
</dbReference>
<dbReference type="GO" id="GO:0006542">
    <property type="term" value="P:glutamine biosynthetic process"/>
    <property type="evidence" value="ECO:0007669"/>
    <property type="project" value="InterPro"/>
</dbReference>
<organism evidence="6 7">
    <name type="scientific">Mycena citricolor</name>
    <dbReference type="NCBI Taxonomy" id="2018698"/>
    <lineage>
        <taxon>Eukaryota</taxon>
        <taxon>Fungi</taxon>
        <taxon>Dikarya</taxon>
        <taxon>Basidiomycota</taxon>
        <taxon>Agaricomycotina</taxon>
        <taxon>Agaricomycetes</taxon>
        <taxon>Agaricomycetidae</taxon>
        <taxon>Agaricales</taxon>
        <taxon>Marasmiineae</taxon>
        <taxon>Mycenaceae</taxon>
        <taxon>Mycena</taxon>
    </lineage>
</organism>
<dbReference type="InterPro" id="IPR036651">
    <property type="entry name" value="Gln_synt_N_sf"/>
</dbReference>
<protein>
    <recommendedName>
        <fullName evidence="1">Glutamine synthetase</fullName>
    </recommendedName>
</protein>
<keyword evidence="7" id="KW-1185">Reference proteome</keyword>
<name>A0AAD2H5S4_9AGAR</name>
<dbReference type="Gene3D" id="3.30.590.10">
    <property type="entry name" value="Glutamine synthetase/guanido kinase, catalytic domain"/>
    <property type="match status" value="1"/>
</dbReference>
<keyword evidence="2" id="KW-0436">Ligase</keyword>
<dbReference type="Gene3D" id="3.10.20.70">
    <property type="entry name" value="Glutamine synthetase, N-terminal domain"/>
    <property type="match status" value="1"/>
</dbReference>
<dbReference type="PROSITE" id="PS51987">
    <property type="entry name" value="GS_CATALYTIC"/>
    <property type="match status" value="1"/>
</dbReference>
<dbReference type="GO" id="GO:0004356">
    <property type="term" value="F:glutamine synthetase activity"/>
    <property type="evidence" value="ECO:0007669"/>
    <property type="project" value="InterPro"/>
</dbReference>
<comment type="similarity">
    <text evidence="3 4">Belongs to the glutamine synthetase family.</text>
</comment>
<evidence type="ECO:0000256" key="3">
    <source>
        <dbReference type="PROSITE-ProRule" id="PRU01331"/>
    </source>
</evidence>
<accession>A0AAD2H5S4</accession>
<dbReference type="InterPro" id="IPR008146">
    <property type="entry name" value="Gln_synth_cat_dom"/>
</dbReference>
<feature type="domain" description="GS catalytic" evidence="5">
    <location>
        <begin position="132"/>
        <end position="467"/>
    </location>
</feature>
<reference evidence="6" key="1">
    <citation type="submission" date="2023-11" db="EMBL/GenBank/DDBJ databases">
        <authorList>
            <person name="De Vega J J."/>
            <person name="De Vega J J."/>
        </authorList>
    </citation>
    <scope>NUCLEOTIDE SEQUENCE</scope>
</reference>